<dbReference type="GeneID" id="54471258"/>
<dbReference type="GO" id="GO:0006338">
    <property type="term" value="P:chromatin remodeling"/>
    <property type="evidence" value="ECO:0007669"/>
    <property type="project" value="InterPro"/>
</dbReference>
<dbReference type="PANTHER" id="PTHR21561">
    <property type="entry name" value="INO80 COMPLEX SUBUNIT B"/>
    <property type="match status" value="1"/>
</dbReference>
<dbReference type="GO" id="GO:0031011">
    <property type="term" value="C:Ino80 complex"/>
    <property type="evidence" value="ECO:0007669"/>
    <property type="project" value="InterPro"/>
</dbReference>
<dbReference type="OrthoDB" id="2021186at2759"/>
<name>A0A6A6PM56_9PEZI</name>
<feature type="region of interest" description="Disordered" evidence="1">
    <location>
        <begin position="1"/>
        <end position="299"/>
    </location>
</feature>
<feature type="region of interest" description="Disordered" evidence="1">
    <location>
        <begin position="325"/>
        <end position="345"/>
    </location>
</feature>
<feature type="compositionally biased region" description="Acidic residues" evidence="1">
    <location>
        <begin position="181"/>
        <end position="221"/>
    </location>
</feature>
<dbReference type="AlphaFoldDB" id="A0A6A6PM56"/>
<dbReference type="Proteomes" id="UP000799767">
    <property type="component" value="Unassembled WGS sequence"/>
</dbReference>
<dbReference type="InterPro" id="IPR029523">
    <property type="entry name" value="INO80B/Ies2"/>
</dbReference>
<feature type="non-terminal residue" evidence="3">
    <location>
        <position position="1"/>
    </location>
</feature>
<feature type="compositionally biased region" description="Basic and acidic residues" evidence="1">
    <location>
        <begin position="263"/>
        <end position="292"/>
    </location>
</feature>
<evidence type="ECO:0000259" key="2">
    <source>
        <dbReference type="SMART" id="SM01406"/>
    </source>
</evidence>
<proteinExistence type="predicted"/>
<sequence>SASVARPSNGATSLRLTVKAPPSKLRQATSRSQLESRIPPNPYTGSASESDVTPRAAVKRNARSTRNPRPVVEQDSDEEEIDSADNDIDSADNDPDSADNDIDSADNDPDSADDDPDSADNDPDSADEEDLEGEEDDEDDQEDEPHPPPPIIKEVRSAGQAKPNVTVTAPLEGPLKSVEEKEMEDEDEEEDEDDLSDLGSNDNDDNDEDEEDDSDDDDEDNENSRSATPDLSKLTRRQRGVYEEEIDPNLMALSNEAQKKKHLTAEEHAMRRAEMARRRKNLSEKRNEEEKASLPANVTLSQMDTINKLLKKPAPKRRTRAEILAAQHADSTGTPGAEDGEEERPDPLFVRWVNANDGSRAGIPVEWLEGPLGESIGVGSWKGQGRGRMVEEVA</sequence>
<dbReference type="PANTHER" id="PTHR21561:SF12">
    <property type="entry name" value="INO80 COMPLEX SUBUNIT B"/>
    <property type="match status" value="1"/>
</dbReference>
<feature type="compositionally biased region" description="Polar residues" evidence="1">
    <location>
        <begin position="26"/>
        <end position="35"/>
    </location>
</feature>
<dbReference type="InterPro" id="IPR006880">
    <property type="entry name" value="INO80B_C"/>
</dbReference>
<dbReference type="RefSeq" id="XP_033587314.1">
    <property type="nucleotide sequence ID" value="XM_033730256.1"/>
</dbReference>
<feature type="domain" description="INO80 complex subunit B-like conserved region" evidence="2">
    <location>
        <begin position="267"/>
        <end position="367"/>
    </location>
</feature>
<evidence type="ECO:0000313" key="4">
    <source>
        <dbReference type="Proteomes" id="UP000799767"/>
    </source>
</evidence>
<organism evidence="3 4">
    <name type="scientific">Neohortaea acidophila</name>
    <dbReference type="NCBI Taxonomy" id="245834"/>
    <lineage>
        <taxon>Eukaryota</taxon>
        <taxon>Fungi</taxon>
        <taxon>Dikarya</taxon>
        <taxon>Ascomycota</taxon>
        <taxon>Pezizomycotina</taxon>
        <taxon>Dothideomycetes</taxon>
        <taxon>Dothideomycetidae</taxon>
        <taxon>Mycosphaerellales</taxon>
        <taxon>Teratosphaeriaceae</taxon>
        <taxon>Neohortaea</taxon>
    </lineage>
</organism>
<reference evidence="3" key="1">
    <citation type="journal article" date="2020" name="Stud. Mycol.">
        <title>101 Dothideomycetes genomes: a test case for predicting lifestyles and emergence of pathogens.</title>
        <authorList>
            <person name="Haridas S."/>
            <person name="Albert R."/>
            <person name="Binder M."/>
            <person name="Bloem J."/>
            <person name="Labutti K."/>
            <person name="Salamov A."/>
            <person name="Andreopoulos B."/>
            <person name="Baker S."/>
            <person name="Barry K."/>
            <person name="Bills G."/>
            <person name="Bluhm B."/>
            <person name="Cannon C."/>
            <person name="Castanera R."/>
            <person name="Culley D."/>
            <person name="Daum C."/>
            <person name="Ezra D."/>
            <person name="Gonzalez J."/>
            <person name="Henrissat B."/>
            <person name="Kuo A."/>
            <person name="Liang C."/>
            <person name="Lipzen A."/>
            <person name="Lutzoni F."/>
            <person name="Magnuson J."/>
            <person name="Mondo S."/>
            <person name="Nolan M."/>
            <person name="Ohm R."/>
            <person name="Pangilinan J."/>
            <person name="Park H.-J."/>
            <person name="Ramirez L."/>
            <person name="Alfaro M."/>
            <person name="Sun H."/>
            <person name="Tritt A."/>
            <person name="Yoshinaga Y."/>
            <person name="Zwiers L.-H."/>
            <person name="Turgeon B."/>
            <person name="Goodwin S."/>
            <person name="Spatafora J."/>
            <person name="Crous P."/>
            <person name="Grigoriev I."/>
        </authorList>
    </citation>
    <scope>NUCLEOTIDE SEQUENCE</scope>
    <source>
        <strain evidence="3">CBS 113389</strain>
    </source>
</reference>
<accession>A0A6A6PM56</accession>
<dbReference type="SMART" id="SM01406">
    <property type="entry name" value="PAPA-1"/>
    <property type="match status" value="1"/>
</dbReference>
<evidence type="ECO:0000256" key="1">
    <source>
        <dbReference type="SAM" id="MobiDB-lite"/>
    </source>
</evidence>
<feature type="region of interest" description="Disordered" evidence="1">
    <location>
        <begin position="374"/>
        <end position="394"/>
    </location>
</feature>
<evidence type="ECO:0000313" key="3">
    <source>
        <dbReference type="EMBL" id="KAF2480744.1"/>
    </source>
</evidence>
<feature type="compositionally biased region" description="Acidic residues" evidence="1">
    <location>
        <begin position="74"/>
        <end position="143"/>
    </location>
</feature>
<feature type="non-terminal residue" evidence="3">
    <location>
        <position position="394"/>
    </location>
</feature>
<dbReference type="EMBL" id="MU001639">
    <property type="protein sequence ID" value="KAF2480744.1"/>
    <property type="molecule type" value="Genomic_DNA"/>
</dbReference>
<keyword evidence="4" id="KW-1185">Reference proteome</keyword>
<gene>
    <name evidence="3" type="ORF">BDY17DRAFT_233620</name>
</gene>
<protein>
    <recommendedName>
        <fullName evidence="2">INO80 complex subunit B-like conserved region domain-containing protein</fullName>
    </recommendedName>
</protein>
<dbReference type="Pfam" id="PF04795">
    <property type="entry name" value="PAPA-1"/>
    <property type="match status" value="1"/>
</dbReference>